<dbReference type="SUPFAM" id="SSF56672">
    <property type="entry name" value="DNA/RNA polymerases"/>
    <property type="match status" value="1"/>
</dbReference>
<dbReference type="PANTHER" id="PTHR47331">
    <property type="entry name" value="PHD-TYPE DOMAIN-CONTAINING PROTEIN"/>
    <property type="match status" value="1"/>
</dbReference>
<proteinExistence type="predicted"/>
<reference evidence="2" key="1">
    <citation type="submission" date="2022-11" db="UniProtKB">
        <authorList>
            <consortium name="WormBaseParasite"/>
        </authorList>
    </citation>
    <scope>IDENTIFICATION</scope>
</reference>
<evidence type="ECO:0000313" key="2">
    <source>
        <dbReference type="WBParaSite" id="PSU_v2.g13674.t1"/>
    </source>
</evidence>
<dbReference type="InterPro" id="IPR043502">
    <property type="entry name" value="DNA/RNA_pol_sf"/>
</dbReference>
<protein>
    <submittedName>
        <fullName evidence="2">Uncharacterized protein</fullName>
    </submittedName>
</protein>
<dbReference type="Pfam" id="PF05380">
    <property type="entry name" value="Peptidase_A17"/>
    <property type="match status" value="1"/>
</dbReference>
<organism evidence="1 2">
    <name type="scientific">Panagrolaimus superbus</name>
    <dbReference type="NCBI Taxonomy" id="310955"/>
    <lineage>
        <taxon>Eukaryota</taxon>
        <taxon>Metazoa</taxon>
        <taxon>Ecdysozoa</taxon>
        <taxon>Nematoda</taxon>
        <taxon>Chromadorea</taxon>
        <taxon>Rhabditida</taxon>
        <taxon>Tylenchina</taxon>
        <taxon>Panagrolaimomorpha</taxon>
        <taxon>Panagrolaimoidea</taxon>
        <taxon>Panagrolaimidae</taxon>
        <taxon>Panagrolaimus</taxon>
    </lineage>
</organism>
<name>A0A914Y2J8_9BILA</name>
<accession>A0A914Y2J8</accession>
<sequence length="221" mass="25517">MCIRLHLKKLPDPKLQQIEKNIYVDNIFLTVDDPAEGIEQFETIRSHFLTASMNIREWLSNSSEVNAKIPDDIQQATPTTKVLGLEWDSTNDTFKLQLKAAPEVDAWTKRKVLKLIASCFDPLGFLSPVTIKGRIFMQKLFKLALKWDQPLTADQEKEWIEILKDWKGVVQIPRKFVNEKFPNPEKIQIHCFADASQFAYCASVYLRIPTSNGCQMVYQQI</sequence>
<dbReference type="Proteomes" id="UP000887577">
    <property type="component" value="Unplaced"/>
</dbReference>
<evidence type="ECO:0000313" key="1">
    <source>
        <dbReference type="Proteomes" id="UP000887577"/>
    </source>
</evidence>
<dbReference type="WBParaSite" id="PSU_v2.g13674.t1">
    <property type="protein sequence ID" value="PSU_v2.g13674.t1"/>
    <property type="gene ID" value="PSU_v2.g13674"/>
</dbReference>
<dbReference type="InterPro" id="IPR008042">
    <property type="entry name" value="Retrotrans_Pao"/>
</dbReference>
<keyword evidence="1" id="KW-1185">Reference proteome</keyword>
<dbReference type="AlphaFoldDB" id="A0A914Y2J8"/>